<accession>A0AA41WZT5</accession>
<sequence>MTIPPRTAMQAITVKVPKHLVEACLQTTGALFAQVRELAKPGLRAPLLGVAAALCLWSSPGTAACVTTESLPGLNETTAPRAGSVLGVSLPELLDGRPEQRRETEPSDTLGQLTTVTLSPHLWVTAEGSEAQPARFSLTLISPDTSAQSAADARQALAVIANAFGARTLDPILDVVVWHGQLVAELRRQAIEAQRALPPSGRNLFFTVQERGPYRVTAYLQRLQSDLTLCFEPKPVPPLSGARP</sequence>
<dbReference type="Proteomes" id="UP001162793">
    <property type="component" value="Unassembled WGS sequence"/>
</dbReference>
<organism evidence="1 2">
    <name type="scientific">Ralstonia chuxiongensis</name>
    <dbReference type="NCBI Taxonomy" id="2957504"/>
    <lineage>
        <taxon>Bacteria</taxon>
        <taxon>Pseudomonadati</taxon>
        <taxon>Pseudomonadota</taxon>
        <taxon>Betaproteobacteria</taxon>
        <taxon>Burkholderiales</taxon>
        <taxon>Burkholderiaceae</taxon>
        <taxon>Ralstonia</taxon>
    </lineage>
</organism>
<dbReference type="EMBL" id="JAMYWC010000015">
    <property type="protein sequence ID" value="MCP1175868.1"/>
    <property type="molecule type" value="Genomic_DNA"/>
</dbReference>
<proteinExistence type="predicted"/>
<evidence type="ECO:0000313" key="2">
    <source>
        <dbReference type="Proteomes" id="UP001162793"/>
    </source>
</evidence>
<comment type="caution">
    <text evidence="1">The sequence shown here is derived from an EMBL/GenBank/DDBJ whole genome shotgun (WGS) entry which is preliminary data.</text>
</comment>
<protein>
    <submittedName>
        <fullName evidence="1">Uncharacterized protein</fullName>
    </submittedName>
</protein>
<dbReference type="AlphaFoldDB" id="A0AA41WZT5"/>
<dbReference type="RefSeq" id="WP_253543153.1">
    <property type="nucleotide sequence ID" value="NZ_JAMYWC010000015.1"/>
</dbReference>
<gene>
    <name evidence="1" type="ORF">NKG59_26170</name>
</gene>
<evidence type="ECO:0000313" key="1">
    <source>
        <dbReference type="EMBL" id="MCP1175868.1"/>
    </source>
</evidence>
<keyword evidence="2" id="KW-1185">Reference proteome</keyword>
<reference evidence="2" key="1">
    <citation type="journal article" date="2023" name="Front. Microbiol.">
        <title>Ralstonia chuxiongensis sp. nov., Ralstonia mojiangensis sp. nov., and Ralstonia soli sp. nov., isolated from tobacco fields, are three novel species in the family Burkholderiaceae.</title>
        <authorList>
            <person name="Lu C.H."/>
            <person name="Zhang Y.Y."/>
            <person name="Jiang N."/>
            <person name="Chen W."/>
            <person name="Shao X."/>
            <person name="Zhao Z.M."/>
            <person name="Lu W.L."/>
            <person name="Hu X."/>
            <person name="Xi Y.X."/>
            <person name="Zou S.Y."/>
            <person name="Wei Q.J."/>
            <person name="Lin Z.L."/>
            <person name="Gong L."/>
            <person name="Gai X.T."/>
            <person name="Zhang L.Q."/>
            <person name="Li J.Y."/>
            <person name="Jin Y."/>
            <person name="Xia Z.Y."/>
        </authorList>
    </citation>
    <scope>NUCLEOTIDE SEQUENCE [LARGE SCALE GENOMIC DNA]</scope>
    <source>
        <strain evidence="2">21YRMH01-3</strain>
    </source>
</reference>
<name>A0AA41WZT5_9RALS</name>